<dbReference type="Proteomes" id="UP000295188">
    <property type="component" value="Unassembled WGS sequence"/>
</dbReference>
<proteinExistence type="predicted"/>
<evidence type="ECO:0000256" key="1">
    <source>
        <dbReference type="SAM" id="SignalP"/>
    </source>
</evidence>
<evidence type="ECO:0000313" key="2">
    <source>
        <dbReference type="EMBL" id="TCS77070.1"/>
    </source>
</evidence>
<feature type="signal peptide" evidence="1">
    <location>
        <begin position="1"/>
        <end position="25"/>
    </location>
</feature>
<comment type="caution">
    <text evidence="2">The sequence shown here is derived from an EMBL/GenBank/DDBJ whole genome shotgun (WGS) entry which is preliminary data.</text>
</comment>
<dbReference type="RefSeq" id="WP_132551179.1">
    <property type="nucleotide sequence ID" value="NZ_SMAA01000019.1"/>
</dbReference>
<protein>
    <recommendedName>
        <fullName evidence="4">DUF3298 domain-containing protein</fullName>
    </recommendedName>
</protein>
<organism evidence="2 3">
    <name type="scientific">Pectinatus cerevisiiphilus</name>
    <dbReference type="NCBI Taxonomy" id="86956"/>
    <lineage>
        <taxon>Bacteria</taxon>
        <taxon>Bacillati</taxon>
        <taxon>Bacillota</taxon>
        <taxon>Negativicutes</taxon>
        <taxon>Selenomonadales</taxon>
        <taxon>Selenomonadaceae</taxon>
        <taxon>Pectinatus</taxon>
    </lineage>
</organism>
<feature type="chain" id="PRO_5020414717" description="DUF3298 domain-containing protein" evidence="1">
    <location>
        <begin position="26"/>
        <end position="218"/>
    </location>
</feature>
<dbReference type="InterPro" id="IPR037126">
    <property type="entry name" value="PdaC/RsiV-like_sf"/>
</dbReference>
<dbReference type="EMBL" id="SMAA01000019">
    <property type="protein sequence ID" value="TCS77070.1"/>
    <property type="molecule type" value="Genomic_DNA"/>
</dbReference>
<evidence type="ECO:0008006" key="4">
    <source>
        <dbReference type="Google" id="ProtNLM"/>
    </source>
</evidence>
<dbReference type="OrthoDB" id="1669560at2"/>
<accession>A0A4R3K311</accession>
<evidence type="ECO:0000313" key="3">
    <source>
        <dbReference type="Proteomes" id="UP000295188"/>
    </source>
</evidence>
<reference evidence="2 3" key="1">
    <citation type="submission" date="2019-03" db="EMBL/GenBank/DDBJ databases">
        <title>Genomic Encyclopedia of Type Strains, Phase IV (KMG-IV): sequencing the most valuable type-strain genomes for metagenomic binning, comparative biology and taxonomic classification.</title>
        <authorList>
            <person name="Goeker M."/>
        </authorList>
    </citation>
    <scope>NUCLEOTIDE SEQUENCE [LARGE SCALE GENOMIC DNA]</scope>
    <source>
        <strain evidence="2 3">DSM 20467</strain>
    </source>
</reference>
<dbReference type="Gene3D" id="3.90.640.20">
    <property type="entry name" value="Heat-shock cognate protein, ATPase"/>
    <property type="match status" value="1"/>
</dbReference>
<keyword evidence="3" id="KW-1185">Reference proteome</keyword>
<dbReference type="Gene3D" id="3.30.565.40">
    <property type="entry name" value="Fervidobacterium nodosum Rt17-B1 like"/>
    <property type="match status" value="1"/>
</dbReference>
<dbReference type="AlphaFoldDB" id="A0A4R3K311"/>
<gene>
    <name evidence="2" type="ORF">EDC37_11929</name>
</gene>
<name>A0A4R3K311_9FIRM</name>
<sequence>MSRIHFKILTLFAVVILCLSATAFAADKTTDVSEVSHAEFYLGNEKSEYPFVRTADFDASYKINRDIENYLADMRAAFDSAANVTSKFEYKLCYEDSKTVSLTFNEYRYYDRAAHGDYKIHGVVYNKETGDKVPLENYLKITPQQLQELIDNNTAKVYGGDGNALLSASDINKIKYISADYYLTNRPDGMYIGIIYPPYELAPWSTGIINILVPMPKG</sequence>
<keyword evidence="1" id="KW-0732">Signal</keyword>